<organism evidence="6 7">
    <name type="scientific">Antribacter soli</name>
    <dbReference type="NCBI Taxonomy" id="2910976"/>
    <lineage>
        <taxon>Bacteria</taxon>
        <taxon>Bacillati</taxon>
        <taxon>Actinomycetota</taxon>
        <taxon>Actinomycetes</taxon>
        <taxon>Micrococcales</taxon>
        <taxon>Promicromonosporaceae</taxon>
        <taxon>Antribacter</taxon>
    </lineage>
</organism>
<evidence type="ECO:0000256" key="4">
    <source>
        <dbReference type="ARBA" id="ARBA00022840"/>
    </source>
</evidence>
<reference evidence="6" key="1">
    <citation type="submission" date="2022-01" db="EMBL/GenBank/DDBJ databases">
        <title>Antribacter sp. nov., isolated from Guizhou of China.</title>
        <authorList>
            <person name="Chengliang C."/>
            <person name="Ya Z."/>
        </authorList>
    </citation>
    <scope>NUCLEOTIDE SEQUENCE</scope>
    <source>
        <strain evidence="6">KLBMP 9083</strain>
    </source>
</reference>
<keyword evidence="7" id="KW-1185">Reference proteome</keyword>
<keyword evidence="1" id="KW-0808">Transferase</keyword>
<feature type="domain" description="Maltokinase N-terminal cap" evidence="5">
    <location>
        <begin position="20"/>
        <end position="100"/>
    </location>
</feature>
<evidence type="ECO:0000313" key="6">
    <source>
        <dbReference type="EMBL" id="MCF4122624.1"/>
    </source>
</evidence>
<protein>
    <recommendedName>
        <fullName evidence="5">Maltokinase N-terminal cap domain-containing protein</fullName>
    </recommendedName>
</protein>
<dbReference type="RefSeq" id="WP_236090422.1">
    <property type="nucleotide sequence ID" value="NZ_JAKGSG010000045.1"/>
</dbReference>
<evidence type="ECO:0000256" key="2">
    <source>
        <dbReference type="ARBA" id="ARBA00022741"/>
    </source>
</evidence>
<comment type="caution">
    <text evidence="6">The sequence shown here is derived from an EMBL/GenBank/DDBJ whole genome shotgun (WGS) entry which is preliminary data.</text>
</comment>
<dbReference type="Proteomes" id="UP001165405">
    <property type="component" value="Unassembled WGS sequence"/>
</dbReference>
<name>A0AA41UD08_9MICO</name>
<dbReference type="EMBL" id="JAKGSG010000045">
    <property type="protein sequence ID" value="MCF4122624.1"/>
    <property type="molecule type" value="Genomic_DNA"/>
</dbReference>
<dbReference type="AlphaFoldDB" id="A0AA41UD08"/>
<accession>A0AA41UD08</accession>
<dbReference type="InterPro" id="IPR040999">
    <property type="entry name" value="Mak_N_cap"/>
</dbReference>
<dbReference type="Pfam" id="PF18085">
    <property type="entry name" value="Mak_N_cap"/>
    <property type="match status" value="1"/>
</dbReference>
<dbReference type="GO" id="GO:0016301">
    <property type="term" value="F:kinase activity"/>
    <property type="evidence" value="ECO:0007669"/>
    <property type="project" value="UniProtKB-KW"/>
</dbReference>
<gene>
    <name evidence="6" type="ORF">L1785_16720</name>
</gene>
<keyword evidence="2" id="KW-0547">Nucleotide-binding</keyword>
<sequence length="186" mass="19747">MAILHNATLVPSKREILAGWLPAQPWFPGGGFAPVGSFRLDDPAGEVGVELALVRADDGTVIHVPCTYRGAEAPDLAHALMGTAEHSVLGTRWFYDADADPVYQAVVRQAILAGAAQAAEDWHHPDGTVARRASTVRAQGVPGDRADDDAVVRTVRLPHLHAPGIPALVATWDGQDEPLVVAFLEC</sequence>
<keyword evidence="4" id="KW-0067">ATP-binding</keyword>
<evidence type="ECO:0000256" key="1">
    <source>
        <dbReference type="ARBA" id="ARBA00022679"/>
    </source>
</evidence>
<evidence type="ECO:0000256" key="3">
    <source>
        <dbReference type="ARBA" id="ARBA00022777"/>
    </source>
</evidence>
<proteinExistence type="predicted"/>
<evidence type="ECO:0000259" key="5">
    <source>
        <dbReference type="Pfam" id="PF18085"/>
    </source>
</evidence>
<dbReference type="GO" id="GO:0005524">
    <property type="term" value="F:ATP binding"/>
    <property type="evidence" value="ECO:0007669"/>
    <property type="project" value="UniProtKB-KW"/>
</dbReference>
<keyword evidence="3" id="KW-0418">Kinase</keyword>
<evidence type="ECO:0000313" key="7">
    <source>
        <dbReference type="Proteomes" id="UP001165405"/>
    </source>
</evidence>